<dbReference type="Pfam" id="PF23241">
    <property type="entry name" value="HAT_PRP39_C"/>
    <property type="match status" value="1"/>
</dbReference>
<evidence type="ECO:0000256" key="6">
    <source>
        <dbReference type="ARBA" id="ARBA00038019"/>
    </source>
</evidence>
<evidence type="ECO:0000256" key="5">
    <source>
        <dbReference type="ARBA" id="ARBA00023242"/>
    </source>
</evidence>
<evidence type="ECO:0000313" key="8">
    <source>
        <dbReference type="EMBL" id="PWA70660.1"/>
    </source>
</evidence>
<keyword evidence="5" id="KW-0539">Nucleus</keyword>
<comment type="caution">
    <text evidence="8">The sequence shown here is derived from an EMBL/GenBank/DDBJ whole genome shotgun (WGS) entry which is preliminary data.</text>
</comment>
<dbReference type="AlphaFoldDB" id="A0A2U1NAY0"/>
<dbReference type="GO" id="GO:0005685">
    <property type="term" value="C:U1 snRNP"/>
    <property type="evidence" value="ECO:0007669"/>
    <property type="project" value="TreeGrafter"/>
</dbReference>
<dbReference type="OrthoDB" id="10265668at2759"/>
<evidence type="ECO:0000256" key="1">
    <source>
        <dbReference type="ARBA" id="ARBA00004123"/>
    </source>
</evidence>
<evidence type="ECO:0000256" key="3">
    <source>
        <dbReference type="ARBA" id="ARBA00022737"/>
    </source>
</evidence>
<dbReference type="PANTHER" id="PTHR17204:SF5">
    <property type="entry name" value="PRE-MRNA-PROCESSING FACTOR 39"/>
    <property type="match status" value="1"/>
</dbReference>
<dbReference type="GO" id="GO:0030627">
    <property type="term" value="F:pre-mRNA 5'-splice site binding"/>
    <property type="evidence" value="ECO:0007669"/>
    <property type="project" value="TreeGrafter"/>
</dbReference>
<dbReference type="Proteomes" id="UP000245207">
    <property type="component" value="Unassembled WGS sequence"/>
</dbReference>
<accession>A0A2U1NAY0</accession>
<evidence type="ECO:0000256" key="7">
    <source>
        <dbReference type="SAM" id="MobiDB-lite"/>
    </source>
</evidence>
<dbReference type="STRING" id="35608.A0A2U1NAY0"/>
<keyword evidence="4" id="KW-0508">mRNA splicing</keyword>
<keyword evidence="3" id="KW-0677">Repeat</keyword>
<dbReference type="EMBL" id="PKPP01003204">
    <property type="protein sequence ID" value="PWA70660.1"/>
    <property type="molecule type" value="Genomic_DNA"/>
</dbReference>
<protein>
    <submittedName>
        <fullName evidence="8">RNA-processing protein, HAT helix</fullName>
    </submittedName>
</protein>
<evidence type="ECO:0000256" key="2">
    <source>
        <dbReference type="ARBA" id="ARBA00022664"/>
    </source>
</evidence>
<feature type="region of interest" description="Disordered" evidence="7">
    <location>
        <begin position="1"/>
        <end position="21"/>
    </location>
</feature>
<dbReference type="GO" id="GO:0000243">
    <property type="term" value="C:commitment complex"/>
    <property type="evidence" value="ECO:0007669"/>
    <property type="project" value="TreeGrafter"/>
</dbReference>
<gene>
    <name evidence="8" type="ORF">CTI12_AA284270</name>
</gene>
<dbReference type="PANTHER" id="PTHR17204">
    <property type="entry name" value="PRE-MRNA PROCESSING PROTEIN PRP39-RELATED"/>
    <property type="match status" value="1"/>
</dbReference>
<dbReference type="GO" id="GO:0071004">
    <property type="term" value="C:U2-type prespliceosome"/>
    <property type="evidence" value="ECO:0007669"/>
    <property type="project" value="TreeGrafter"/>
</dbReference>
<sequence>MGTAGETEHTDVSKQVSSITAQNASEKVTHVVEASIDSSHVATTETAEEVIAAAKAKVESMVMKMRGSNQRPYYHFWPLNAAELENWHNHIIEGCDDLNKVVNLYERCLIACANHPEYWIRYILCMEGRNYMVVAENALLELPTCLSKELTGDIAGAQASYLLVLKYFLILRKNVYSDFLTVDFAVLDLFWDAQSIKKANVWHLKLFLHQKSSSQSKKRHQEGYSASDRMKVAKNGTQNHWAAGYGVQPQATQDQGQQWPLGYTQQQGSYGTYNAYGSSYAQPQVLTSVPQAAAYASYTAS</sequence>
<reference evidence="8 9" key="1">
    <citation type="journal article" date="2018" name="Mol. Plant">
        <title>The genome of Artemisia annua provides insight into the evolution of Asteraceae family and artemisinin biosynthesis.</title>
        <authorList>
            <person name="Shen Q."/>
            <person name="Zhang L."/>
            <person name="Liao Z."/>
            <person name="Wang S."/>
            <person name="Yan T."/>
            <person name="Shi P."/>
            <person name="Liu M."/>
            <person name="Fu X."/>
            <person name="Pan Q."/>
            <person name="Wang Y."/>
            <person name="Lv Z."/>
            <person name="Lu X."/>
            <person name="Zhang F."/>
            <person name="Jiang W."/>
            <person name="Ma Y."/>
            <person name="Chen M."/>
            <person name="Hao X."/>
            <person name="Li L."/>
            <person name="Tang Y."/>
            <person name="Lv G."/>
            <person name="Zhou Y."/>
            <person name="Sun X."/>
            <person name="Brodelius P.E."/>
            <person name="Rose J.K.C."/>
            <person name="Tang K."/>
        </authorList>
    </citation>
    <scope>NUCLEOTIDE SEQUENCE [LARGE SCALE GENOMIC DNA]</scope>
    <source>
        <strain evidence="9">cv. Huhao1</strain>
        <tissue evidence="8">Leaf</tissue>
    </source>
</reference>
<dbReference type="InterPro" id="IPR011990">
    <property type="entry name" value="TPR-like_helical_dom_sf"/>
</dbReference>
<comment type="subcellular location">
    <subcellularLocation>
        <location evidence="1">Nucleus</location>
    </subcellularLocation>
</comment>
<organism evidence="8 9">
    <name type="scientific">Artemisia annua</name>
    <name type="common">Sweet wormwood</name>
    <dbReference type="NCBI Taxonomy" id="35608"/>
    <lineage>
        <taxon>Eukaryota</taxon>
        <taxon>Viridiplantae</taxon>
        <taxon>Streptophyta</taxon>
        <taxon>Embryophyta</taxon>
        <taxon>Tracheophyta</taxon>
        <taxon>Spermatophyta</taxon>
        <taxon>Magnoliopsida</taxon>
        <taxon>eudicotyledons</taxon>
        <taxon>Gunneridae</taxon>
        <taxon>Pentapetalae</taxon>
        <taxon>asterids</taxon>
        <taxon>campanulids</taxon>
        <taxon>Asterales</taxon>
        <taxon>Asteraceae</taxon>
        <taxon>Asteroideae</taxon>
        <taxon>Anthemideae</taxon>
        <taxon>Artemisiinae</taxon>
        <taxon>Artemisia</taxon>
    </lineage>
</organism>
<dbReference type="SUPFAM" id="SSF48452">
    <property type="entry name" value="TPR-like"/>
    <property type="match status" value="1"/>
</dbReference>
<dbReference type="InterPro" id="IPR003107">
    <property type="entry name" value="HAT"/>
</dbReference>
<name>A0A2U1NAY0_ARTAN</name>
<dbReference type="InterPro" id="IPR059164">
    <property type="entry name" value="HAT_PRP39_C"/>
</dbReference>
<comment type="similarity">
    <text evidence="6">Belongs to the PRP39 family.</text>
</comment>
<dbReference type="Gene3D" id="1.25.40.10">
    <property type="entry name" value="Tetratricopeptide repeat domain"/>
    <property type="match status" value="1"/>
</dbReference>
<proteinExistence type="inferred from homology"/>
<dbReference type="GO" id="GO:0000395">
    <property type="term" value="P:mRNA 5'-splice site recognition"/>
    <property type="evidence" value="ECO:0007669"/>
    <property type="project" value="TreeGrafter"/>
</dbReference>
<evidence type="ECO:0000256" key="4">
    <source>
        <dbReference type="ARBA" id="ARBA00023187"/>
    </source>
</evidence>
<feature type="compositionally biased region" description="Basic and acidic residues" evidence="7">
    <location>
        <begin position="1"/>
        <end position="12"/>
    </location>
</feature>
<keyword evidence="2" id="KW-0507">mRNA processing</keyword>
<keyword evidence="9" id="KW-1185">Reference proteome</keyword>
<dbReference type="SMART" id="SM00386">
    <property type="entry name" value="HAT"/>
    <property type="match status" value="1"/>
</dbReference>
<evidence type="ECO:0000313" key="9">
    <source>
        <dbReference type="Proteomes" id="UP000245207"/>
    </source>
</evidence>